<dbReference type="CDD" id="cd06260">
    <property type="entry name" value="DUF820-like"/>
    <property type="match status" value="1"/>
</dbReference>
<dbReference type="SUPFAM" id="SSF52980">
    <property type="entry name" value="Restriction endonuclease-like"/>
    <property type="match status" value="1"/>
</dbReference>
<protein>
    <recommendedName>
        <fullName evidence="1">Putative restriction endonuclease domain-containing protein</fullName>
    </recommendedName>
</protein>
<reference evidence="2 3" key="1">
    <citation type="journal article" date="2014" name="Appl. Environ. Microbiol.">
        <title>Elucidation of insertion elements encoded on plasmids and in vitro construction of shuttle vectors from the toxic cyanobacterium Planktothrix.</title>
        <authorList>
            <person name="Christiansen G."/>
            <person name="Goesmann A."/>
            <person name="Kurmayer R."/>
        </authorList>
    </citation>
    <scope>NUCLEOTIDE SEQUENCE [LARGE SCALE GENOMIC DNA]</scope>
    <source>
        <strain evidence="2 3">NIVA-CYA 126/8</strain>
    </source>
</reference>
<dbReference type="eggNOG" id="COG4636">
    <property type="taxonomic scope" value="Bacteria"/>
</dbReference>
<dbReference type="Proteomes" id="UP000027395">
    <property type="component" value="Chromosome"/>
</dbReference>
<name>A0A073CCK1_PLAA1</name>
<dbReference type="PANTHER" id="PTHR35400:SF1">
    <property type="entry name" value="SLR1083 PROTEIN"/>
    <property type="match status" value="1"/>
</dbReference>
<dbReference type="EMBL" id="CM002803">
    <property type="protein sequence ID" value="KEI65811.1"/>
    <property type="molecule type" value="Genomic_DNA"/>
</dbReference>
<evidence type="ECO:0000313" key="2">
    <source>
        <dbReference type="EMBL" id="KEI65811.1"/>
    </source>
</evidence>
<dbReference type="HOGENOM" id="CLU_112364_0_0_3"/>
<evidence type="ECO:0000313" key="3">
    <source>
        <dbReference type="Proteomes" id="UP000027395"/>
    </source>
</evidence>
<dbReference type="PANTHER" id="PTHR35400">
    <property type="entry name" value="SLR1083 PROTEIN"/>
    <property type="match status" value="1"/>
</dbReference>
<dbReference type="InterPro" id="IPR011335">
    <property type="entry name" value="Restrct_endonuc-II-like"/>
</dbReference>
<dbReference type="InterPro" id="IPR012296">
    <property type="entry name" value="Nuclease_put_TT1808"/>
</dbReference>
<sequence length="225" mass="25254">MLMMIQAPPLITIPTDTWVKATWEEFSALAENPQYAEGKFYYDQEYMRIEVAPLGSAHGHDNTILSTVILVYAAIKNIRIKGFTNTSFRKTGARESQPDIGFYIGDNLPFPPRNNSPINLDEFTSPSLIVEIAASSFVDDIGRKRLLYENLGIQEYWVVNVEDNTILAFAVENQGSRLIEESQVLPGLKIALVTEALQRSQSEDDGTITRWLMGTKNQPFDSSNS</sequence>
<accession>A0A073CCK1</accession>
<organism evidence="2 3">
    <name type="scientific">Planktothrix agardhii (strain NIVA-CYA 126/8)</name>
    <dbReference type="NCBI Taxonomy" id="388467"/>
    <lineage>
        <taxon>Bacteria</taxon>
        <taxon>Bacillati</taxon>
        <taxon>Cyanobacteriota</taxon>
        <taxon>Cyanophyceae</taxon>
        <taxon>Oscillatoriophycideae</taxon>
        <taxon>Oscillatoriales</taxon>
        <taxon>Microcoleaceae</taxon>
        <taxon>Planktothrix</taxon>
    </lineage>
</organism>
<proteinExistence type="predicted"/>
<dbReference type="Pfam" id="PF05685">
    <property type="entry name" value="Uma2"/>
    <property type="match status" value="1"/>
</dbReference>
<feature type="domain" description="Putative restriction endonuclease" evidence="1">
    <location>
        <begin position="23"/>
        <end position="198"/>
    </location>
</feature>
<dbReference type="STRING" id="388467.A19Y_0634"/>
<dbReference type="Gene3D" id="3.90.1570.10">
    <property type="entry name" value="tt1808, chain A"/>
    <property type="match status" value="1"/>
</dbReference>
<gene>
    <name evidence="2" type="ORF">A19Y_0634</name>
</gene>
<dbReference type="PATRIC" id="fig|388467.6.peg.574"/>
<keyword evidence="3" id="KW-1185">Reference proteome</keyword>
<dbReference type="AlphaFoldDB" id="A0A073CCK1"/>
<dbReference type="InterPro" id="IPR008538">
    <property type="entry name" value="Uma2"/>
</dbReference>
<evidence type="ECO:0000259" key="1">
    <source>
        <dbReference type="Pfam" id="PF05685"/>
    </source>
</evidence>